<dbReference type="EMBL" id="SJPS01000004">
    <property type="protein sequence ID" value="TWU25937.1"/>
    <property type="molecule type" value="Genomic_DNA"/>
</dbReference>
<dbReference type="EC" id="1.-.-.-" evidence="3"/>
<reference evidence="3 4" key="1">
    <citation type="submission" date="2019-02" db="EMBL/GenBank/DDBJ databases">
        <title>Deep-cultivation of Planctomycetes and their phenomic and genomic characterization uncovers novel biology.</title>
        <authorList>
            <person name="Wiegand S."/>
            <person name="Jogler M."/>
            <person name="Boedeker C."/>
            <person name="Pinto D."/>
            <person name="Vollmers J."/>
            <person name="Rivas-Marin E."/>
            <person name="Kohn T."/>
            <person name="Peeters S.H."/>
            <person name="Heuer A."/>
            <person name="Rast P."/>
            <person name="Oberbeckmann S."/>
            <person name="Bunk B."/>
            <person name="Jeske O."/>
            <person name="Meyerdierks A."/>
            <person name="Storesund J.E."/>
            <person name="Kallscheuer N."/>
            <person name="Luecker S."/>
            <person name="Lage O.M."/>
            <person name="Pohl T."/>
            <person name="Merkel B.J."/>
            <person name="Hornburger P."/>
            <person name="Mueller R.-W."/>
            <person name="Bruemmer F."/>
            <person name="Labrenz M."/>
            <person name="Spormann A.M."/>
            <person name="Op Den Camp H."/>
            <person name="Overmann J."/>
            <person name="Amann R."/>
            <person name="Jetten M.S.M."/>
            <person name="Mascher T."/>
            <person name="Medema M.H."/>
            <person name="Devos D.P."/>
            <person name="Kaster A.-K."/>
            <person name="Ovreas L."/>
            <person name="Rohde M."/>
            <person name="Galperin M.Y."/>
            <person name="Jogler C."/>
        </authorList>
    </citation>
    <scope>NUCLEOTIDE SEQUENCE [LARGE SCALE GENOMIC DNA]</scope>
    <source>
        <strain evidence="3 4">Pla144</strain>
    </source>
</reference>
<dbReference type="GO" id="GO:0000166">
    <property type="term" value="F:nucleotide binding"/>
    <property type="evidence" value="ECO:0007669"/>
    <property type="project" value="InterPro"/>
</dbReference>
<accession>A0A5C6CQW8</accession>
<dbReference type="PANTHER" id="PTHR43377:SF1">
    <property type="entry name" value="BILIVERDIN REDUCTASE A"/>
    <property type="match status" value="1"/>
</dbReference>
<protein>
    <submittedName>
        <fullName evidence="3">Dehydrogenase</fullName>
        <ecNumber evidence="3">1.-.-.-</ecNumber>
    </submittedName>
</protein>
<dbReference type="InterPro" id="IPR051450">
    <property type="entry name" value="Gfo/Idh/MocA_Oxidoreductases"/>
</dbReference>
<keyword evidence="4" id="KW-1185">Reference proteome</keyword>
<evidence type="ECO:0000259" key="2">
    <source>
        <dbReference type="Pfam" id="PF22725"/>
    </source>
</evidence>
<feature type="domain" description="GFO/IDH/MocA-like oxidoreductase" evidence="2">
    <location>
        <begin position="154"/>
        <end position="228"/>
    </location>
</feature>
<feature type="domain" description="Gfo/Idh/MocA-like oxidoreductase N-terminal" evidence="1">
    <location>
        <begin position="4"/>
        <end position="120"/>
    </location>
</feature>
<evidence type="ECO:0000259" key="1">
    <source>
        <dbReference type="Pfam" id="PF01408"/>
    </source>
</evidence>
<dbReference type="GO" id="GO:0016491">
    <property type="term" value="F:oxidoreductase activity"/>
    <property type="evidence" value="ECO:0007669"/>
    <property type="project" value="UniProtKB-KW"/>
</dbReference>
<dbReference type="Gene3D" id="3.40.50.720">
    <property type="entry name" value="NAD(P)-binding Rossmann-like Domain"/>
    <property type="match status" value="1"/>
</dbReference>
<gene>
    <name evidence="3" type="ORF">Pla144_31510</name>
</gene>
<dbReference type="AlphaFoldDB" id="A0A5C6CQW8"/>
<dbReference type="Proteomes" id="UP000318437">
    <property type="component" value="Unassembled WGS sequence"/>
</dbReference>
<comment type="caution">
    <text evidence="3">The sequence shown here is derived from an EMBL/GenBank/DDBJ whole genome shotgun (WGS) entry which is preliminary data.</text>
</comment>
<organism evidence="3 4">
    <name type="scientific">Bythopirellula polymerisocia</name>
    <dbReference type="NCBI Taxonomy" id="2528003"/>
    <lineage>
        <taxon>Bacteria</taxon>
        <taxon>Pseudomonadati</taxon>
        <taxon>Planctomycetota</taxon>
        <taxon>Planctomycetia</taxon>
        <taxon>Pirellulales</taxon>
        <taxon>Lacipirellulaceae</taxon>
        <taxon>Bythopirellula</taxon>
    </lineage>
</organism>
<evidence type="ECO:0000313" key="4">
    <source>
        <dbReference type="Proteomes" id="UP000318437"/>
    </source>
</evidence>
<dbReference type="InterPro" id="IPR000683">
    <property type="entry name" value="Gfo/Idh/MocA-like_OxRdtase_N"/>
</dbReference>
<dbReference type="SUPFAM" id="SSF55347">
    <property type="entry name" value="Glyceraldehyde-3-phosphate dehydrogenase-like, C-terminal domain"/>
    <property type="match status" value="1"/>
</dbReference>
<dbReference type="Pfam" id="PF01408">
    <property type="entry name" value="GFO_IDH_MocA"/>
    <property type="match status" value="1"/>
</dbReference>
<name>A0A5C6CQW8_9BACT</name>
<dbReference type="InterPro" id="IPR036291">
    <property type="entry name" value="NAD(P)-bd_dom_sf"/>
</dbReference>
<sequence>MSRLKIAVVGAGHLGRFHARIAAALPDARLVAIVDTNEVACHELAAETGAKPLNDFRDLFGLVDAAIVATPTESHFEIARELLTGGIHVLAEKPITTTVSEAEELVELAQRQQLTLQVGHIERFNPALSAIRDRLQDPKYITTRRLSPYSFRSTDIGVVHDLMIHDIDAILSLVKSPVTRVEAVGMSVLGNSEDMVDARLHFSSGCIANLTASRVSFTAERSMQVFTDECCATIDFGARKASLVAPTKEILSRQFEVDTLTNDQKSKLREQMFAELLIKSDVVIEDANAMQLEQLDFVRAIRTSTEPQVTGVDGRDALAVAESILHQVHAHKWDGIAGNRQGPMAQPHCDSVLDSDDFWSEDDTVILRRKAG</sequence>
<dbReference type="Gene3D" id="3.30.360.10">
    <property type="entry name" value="Dihydrodipicolinate Reductase, domain 2"/>
    <property type="match status" value="1"/>
</dbReference>
<dbReference type="Pfam" id="PF22725">
    <property type="entry name" value="GFO_IDH_MocA_C3"/>
    <property type="match status" value="1"/>
</dbReference>
<dbReference type="OrthoDB" id="9815825at2"/>
<evidence type="ECO:0000313" key="3">
    <source>
        <dbReference type="EMBL" id="TWU25937.1"/>
    </source>
</evidence>
<dbReference type="PANTHER" id="PTHR43377">
    <property type="entry name" value="BILIVERDIN REDUCTASE A"/>
    <property type="match status" value="1"/>
</dbReference>
<proteinExistence type="predicted"/>
<dbReference type="RefSeq" id="WP_146451495.1">
    <property type="nucleotide sequence ID" value="NZ_SJPS01000004.1"/>
</dbReference>
<dbReference type="SUPFAM" id="SSF51735">
    <property type="entry name" value="NAD(P)-binding Rossmann-fold domains"/>
    <property type="match status" value="1"/>
</dbReference>
<dbReference type="InterPro" id="IPR055170">
    <property type="entry name" value="GFO_IDH_MocA-like_dom"/>
</dbReference>
<keyword evidence="3" id="KW-0560">Oxidoreductase</keyword>